<dbReference type="Proteomes" id="UP000001997">
    <property type="component" value="Unassembled WGS sequence"/>
</dbReference>
<dbReference type="Pfam" id="PF13540">
    <property type="entry name" value="RCC1_2"/>
    <property type="match status" value="3"/>
</dbReference>
<dbReference type="PROSITE" id="PS00626">
    <property type="entry name" value="RCC1_2"/>
    <property type="match status" value="1"/>
</dbReference>
<dbReference type="OrthoDB" id="5370059at2759"/>
<dbReference type="Gene3D" id="2.130.10.30">
    <property type="entry name" value="Regulator of chromosome condensation 1/beta-lactamase-inhibitor protein II"/>
    <property type="match status" value="2"/>
</dbReference>
<gene>
    <name evidence="2" type="ORF">PGUG_01000</name>
</gene>
<dbReference type="GeneID" id="5129010"/>
<dbReference type="STRING" id="294746.A5DCJ5"/>
<protein>
    <submittedName>
        <fullName evidence="2">Uncharacterized protein</fullName>
    </submittedName>
</protein>
<feature type="repeat" description="RCC1" evidence="1">
    <location>
        <begin position="39"/>
        <end position="98"/>
    </location>
</feature>
<dbReference type="KEGG" id="pgu:PGUG_01000"/>
<dbReference type="InterPro" id="IPR009091">
    <property type="entry name" value="RCC1/BLIP-II"/>
</dbReference>
<sequence>MKHDFSSRSNCSMGARSENGVWVLRRSEHGCKLSDLDMYNLLCCGSNGSGQLGIGTRDDVDVLEKALFEVETGRSENIGTRPIKIACGGNHTVVLMENGDVYGAGDNSSNQCGLEEEREYLFFTKIKVENCKFVSCGWEFTVFVTQNDDIYTCGRGNKGELGRGSTGVSSITKIANITGIIDLQSSLTHTVIRTSNNELYGWGTCRRGELGVVEGAKFLCEPSKLDFPTKNWKYYALGRNRTIFCHEKITMNLDKEDLFSETGNSLANSVVSLRAMWTSVHVSTGDRIVSTGNNSHGQLCPQQIPFTAMETGSEHGLLVTKNNRVLAWGWGEHGNCGHTDDDSVVYNMNCIYEGQPLMVAGGCATSWVVAKKKE</sequence>
<keyword evidence="3" id="KW-1185">Reference proteome</keyword>
<dbReference type="AlphaFoldDB" id="A5DCJ5"/>
<dbReference type="RefSeq" id="XP_001487623.2">
    <property type="nucleotide sequence ID" value="XM_001487573.1"/>
</dbReference>
<dbReference type="PANTHER" id="PTHR45982">
    <property type="entry name" value="REGULATOR OF CHROMOSOME CONDENSATION"/>
    <property type="match status" value="1"/>
</dbReference>
<feature type="repeat" description="RCC1" evidence="1">
    <location>
        <begin position="197"/>
        <end position="248"/>
    </location>
</feature>
<dbReference type="OMA" id="GWGNCRK"/>
<dbReference type="SUPFAM" id="SSF50985">
    <property type="entry name" value="RCC1/BLIP-II"/>
    <property type="match status" value="1"/>
</dbReference>
<dbReference type="eggNOG" id="KOG1426">
    <property type="taxonomic scope" value="Eukaryota"/>
</dbReference>
<name>A5DCJ5_PICGU</name>
<dbReference type="HOGENOM" id="CLU_005210_0_0_1"/>
<evidence type="ECO:0000313" key="2">
    <source>
        <dbReference type="EMBL" id="EDK36902.2"/>
    </source>
</evidence>
<dbReference type="EMBL" id="CH408155">
    <property type="protein sequence ID" value="EDK36902.2"/>
    <property type="molecule type" value="Genomic_DNA"/>
</dbReference>
<dbReference type="InterPro" id="IPR051553">
    <property type="entry name" value="Ran_GTPase-activating"/>
</dbReference>
<dbReference type="PROSITE" id="PS50012">
    <property type="entry name" value="RCC1_3"/>
    <property type="match status" value="2"/>
</dbReference>
<dbReference type="InParanoid" id="A5DCJ5"/>
<dbReference type="VEuPathDB" id="FungiDB:PGUG_01000"/>
<evidence type="ECO:0000256" key="1">
    <source>
        <dbReference type="PROSITE-ProRule" id="PRU00235"/>
    </source>
</evidence>
<organism evidence="2 3">
    <name type="scientific">Meyerozyma guilliermondii (strain ATCC 6260 / CBS 566 / DSM 6381 / JCM 1539 / NBRC 10279 / NRRL Y-324)</name>
    <name type="common">Yeast</name>
    <name type="synonym">Candida guilliermondii</name>
    <dbReference type="NCBI Taxonomy" id="294746"/>
    <lineage>
        <taxon>Eukaryota</taxon>
        <taxon>Fungi</taxon>
        <taxon>Dikarya</taxon>
        <taxon>Ascomycota</taxon>
        <taxon>Saccharomycotina</taxon>
        <taxon>Pichiomycetes</taxon>
        <taxon>Debaryomycetaceae</taxon>
        <taxon>Meyerozyma</taxon>
    </lineage>
</organism>
<dbReference type="InterPro" id="IPR000408">
    <property type="entry name" value="Reg_chr_condens"/>
</dbReference>
<dbReference type="PRINTS" id="PR00633">
    <property type="entry name" value="RCCNDNSATION"/>
</dbReference>
<evidence type="ECO:0000313" key="3">
    <source>
        <dbReference type="Proteomes" id="UP000001997"/>
    </source>
</evidence>
<dbReference type="PANTHER" id="PTHR45982:SF1">
    <property type="entry name" value="REGULATOR OF CHROMOSOME CONDENSATION"/>
    <property type="match status" value="1"/>
</dbReference>
<accession>A5DCJ5</accession>
<proteinExistence type="predicted"/>
<dbReference type="FunCoup" id="A5DCJ5">
    <property type="interactions" value="115"/>
</dbReference>
<reference evidence="2 3" key="1">
    <citation type="journal article" date="2009" name="Nature">
        <title>Evolution of pathogenicity and sexual reproduction in eight Candida genomes.</title>
        <authorList>
            <person name="Butler G."/>
            <person name="Rasmussen M.D."/>
            <person name="Lin M.F."/>
            <person name="Santos M.A."/>
            <person name="Sakthikumar S."/>
            <person name="Munro C.A."/>
            <person name="Rheinbay E."/>
            <person name="Grabherr M."/>
            <person name="Forche A."/>
            <person name="Reedy J.L."/>
            <person name="Agrafioti I."/>
            <person name="Arnaud M.B."/>
            <person name="Bates S."/>
            <person name="Brown A.J."/>
            <person name="Brunke S."/>
            <person name="Costanzo M.C."/>
            <person name="Fitzpatrick D.A."/>
            <person name="de Groot P.W."/>
            <person name="Harris D."/>
            <person name="Hoyer L.L."/>
            <person name="Hube B."/>
            <person name="Klis F.M."/>
            <person name="Kodira C."/>
            <person name="Lennard N."/>
            <person name="Logue M.E."/>
            <person name="Martin R."/>
            <person name="Neiman A.M."/>
            <person name="Nikolaou E."/>
            <person name="Quail M.A."/>
            <person name="Quinn J."/>
            <person name="Santos M.C."/>
            <person name="Schmitzberger F.F."/>
            <person name="Sherlock G."/>
            <person name="Shah P."/>
            <person name="Silverstein K.A."/>
            <person name="Skrzypek M.S."/>
            <person name="Soll D."/>
            <person name="Staggs R."/>
            <person name="Stansfield I."/>
            <person name="Stumpf M.P."/>
            <person name="Sudbery P.E."/>
            <person name="Srikantha T."/>
            <person name="Zeng Q."/>
            <person name="Berman J."/>
            <person name="Berriman M."/>
            <person name="Heitman J."/>
            <person name="Gow N.A."/>
            <person name="Lorenz M.C."/>
            <person name="Birren B.W."/>
            <person name="Kellis M."/>
            <person name="Cuomo C.A."/>
        </authorList>
    </citation>
    <scope>NUCLEOTIDE SEQUENCE [LARGE SCALE GENOMIC DNA]</scope>
    <source>
        <strain evidence="3">ATCC 6260 / CBS 566 / DSM 6381 / JCM 1539 / NBRC 10279 / NRRL Y-324</strain>
    </source>
</reference>